<sequence>MSHMSWFAVFVSETKFVKWKRQIRPFKSIFAESALCQTGLSDVSVPHKVHFKALRATSRHPNGAFALPAANVRCGLMAARSAVAAEPDASLAELMLCRKRCR</sequence>
<dbReference type="AlphaFoldDB" id="A0A1H7P7C9"/>
<dbReference type="STRING" id="1233.SAMN05216387_10878"/>
<keyword evidence="2" id="KW-1185">Reference proteome</keyword>
<organism evidence="1 2">
    <name type="scientific">Nitrosovibrio tenuis</name>
    <dbReference type="NCBI Taxonomy" id="1233"/>
    <lineage>
        <taxon>Bacteria</taxon>
        <taxon>Pseudomonadati</taxon>
        <taxon>Pseudomonadota</taxon>
        <taxon>Betaproteobacteria</taxon>
        <taxon>Nitrosomonadales</taxon>
        <taxon>Nitrosomonadaceae</taxon>
        <taxon>Nitrosovibrio</taxon>
    </lineage>
</organism>
<protein>
    <submittedName>
        <fullName evidence="1">Uncharacterized protein</fullName>
    </submittedName>
</protein>
<accession>A0A1H7P7C9</accession>
<evidence type="ECO:0000313" key="2">
    <source>
        <dbReference type="Proteomes" id="UP000198620"/>
    </source>
</evidence>
<name>A0A1H7P7C9_9PROT</name>
<proteinExistence type="predicted"/>
<gene>
    <name evidence="1" type="ORF">SAMN05216387_10878</name>
</gene>
<dbReference type="EMBL" id="FOBH01000008">
    <property type="protein sequence ID" value="SEL31546.1"/>
    <property type="molecule type" value="Genomic_DNA"/>
</dbReference>
<dbReference type="Proteomes" id="UP000198620">
    <property type="component" value="Unassembled WGS sequence"/>
</dbReference>
<evidence type="ECO:0000313" key="1">
    <source>
        <dbReference type="EMBL" id="SEL31546.1"/>
    </source>
</evidence>
<reference evidence="1 2" key="1">
    <citation type="submission" date="2016-10" db="EMBL/GenBank/DDBJ databases">
        <authorList>
            <person name="de Groot N.N."/>
        </authorList>
    </citation>
    <scope>NUCLEOTIDE SEQUENCE [LARGE SCALE GENOMIC DNA]</scope>
    <source>
        <strain evidence="1 2">Nv1</strain>
    </source>
</reference>